<reference evidence="1 2" key="1">
    <citation type="submission" date="2019-06" db="EMBL/GenBank/DDBJ databases">
        <authorList>
            <person name="Palmer J.M."/>
        </authorList>
    </citation>
    <scope>NUCLEOTIDE SEQUENCE [LARGE SCALE GENOMIC DNA]</scope>
    <source>
        <strain evidence="1 2">TWF102</strain>
    </source>
</reference>
<protein>
    <submittedName>
        <fullName evidence="1">Uncharacterized protein</fullName>
    </submittedName>
</protein>
<evidence type="ECO:0000313" key="2">
    <source>
        <dbReference type="Proteomes" id="UP000475325"/>
    </source>
</evidence>
<evidence type="ECO:0000313" key="1">
    <source>
        <dbReference type="EMBL" id="KAF3087466.1"/>
    </source>
</evidence>
<sequence>MLTNDMHSFASLLAGRKYALESHGQDTSAGAPNMHSGVGFCWFALILAIPKRTSTNINPTRKGFFFLQHDRERERKKKKKPCLVGKPTALGIQVFARHSNVPQTRVASKSRHFLRG</sequence>
<dbReference type="Proteomes" id="UP000475325">
    <property type="component" value="Unassembled WGS sequence"/>
</dbReference>
<accession>A0A7C8NIF9</accession>
<dbReference type="EMBL" id="WIQW01000077">
    <property type="protein sequence ID" value="KAF3087466.1"/>
    <property type="molecule type" value="Genomic_DNA"/>
</dbReference>
<organism evidence="1 2">
    <name type="scientific">Orbilia oligospora</name>
    <name type="common">Nematode-trapping fungus</name>
    <name type="synonym">Arthrobotrys oligospora</name>
    <dbReference type="NCBI Taxonomy" id="2813651"/>
    <lineage>
        <taxon>Eukaryota</taxon>
        <taxon>Fungi</taxon>
        <taxon>Dikarya</taxon>
        <taxon>Ascomycota</taxon>
        <taxon>Pezizomycotina</taxon>
        <taxon>Orbiliomycetes</taxon>
        <taxon>Orbiliales</taxon>
        <taxon>Orbiliaceae</taxon>
        <taxon>Orbilia</taxon>
    </lineage>
</organism>
<proteinExistence type="predicted"/>
<name>A0A7C8NIF9_ORBOL</name>
<gene>
    <name evidence="1" type="ORF">TWF102_010531</name>
</gene>
<dbReference type="AlphaFoldDB" id="A0A7C8NIF9"/>
<comment type="caution">
    <text evidence="1">The sequence shown here is derived from an EMBL/GenBank/DDBJ whole genome shotgun (WGS) entry which is preliminary data.</text>
</comment>